<dbReference type="InterPro" id="IPR036380">
    <property type="entry name" value="Isochorismatase-like_sf"/>
</dbReference>
<keyword evidence="1" id="KW-0378">Hydrolase</keyword>
<dbReference type="EMBL" id="CP012382">
    <property type="protein sequence ID" value="AKZ58331.1"/>
    <property type="molecule type" value="Genomic_DNA"/>
</dbReference>
<dbReference type="SUPFAM" id="SSF52499">
    <property type="entry name" value="Isochorismatase-like hydrolases"/>
    <property type="match status" value="1"/>
</dbReference>
<sequence>MPSRGARVVIDRRNAPVAMAYRGAGTVAAIAGPSERARAAGVPVVTVRHRVRAAVDAEFTPA</sequence>
<dbReference type="KEGG" id="samb:SAM23877_5286"/>
<dbReference type="AlphaFoldDB" id="A0A0K2AZJ5"/>
<organism evidence="1 2">
    <name type="scientific">Streptomyces ambofaciens (strain ATCC 23877 / 3486 / DSM 40053 / JCM 4204 / NBRC 12836 / NRRL B-2516)</name>
    <dbReference type="NCBI Taxonomy" id="278992"/>
    <lineage>
        <taxon>Bacteria</taxon>
        <taxon>Bacillati</taxon>
        <taxon>Actinomycetota</taxon>
        <taxon>Actinomycetes</taxon>
        <taxon>Kitasatosporales</taxon>
        <taxon>Streptomycetaceae</taxon>
        <taxon>Streptomyces</taxon>
    </lineage>
</organism>
<dbReference type="GO" id="GO:0016787">
    <property type="term" value="F:hydrolase activity"/>
    <property type="evidence" value="ECO:0007669"/>
    <property type="project" value="UniProtKB-KW"/>
</dbReference>
<protein>
    <submittedName>
        <fullName evidence="1">Isochorismatase hydrolase</fullName>
    </submittedName>
</protein>
<reference evidence="2" key="1">
    <citation type="journal article" date="2015" name="J. Biotechnol.">
        <title>Complete genome sequence of Streptomyces ambofaciens ATCC 23877, the spiramycin producer.</title>
        <authorList>
            <person name="Thibessard A."/>
            <person name="Haas D."/>
            <person name="Gerbaud C."/>
            <person name="Aigle B."/>
            <person name="Lautru S."/>
            <person name="Pernodet J.L."/>
            <person name="Leblond P."/>
        </authorList>
    </citation>
    <scope>NUCLEOTIDE SEQUENCE [LARGE SCALE GENOMIC DNA]</scope>
    <source>
        <strain evidence="2">ATCC 23877 / 3486 / DSM 40053 / JCM 4204 / NBRC 12836 / NRRL B-2516</strain>
    </source>
</reference>
<dbReference type="RefSeq" id="WP_174532255.1">
    <property type="nucleotide sequence ID" value="NZ_CP012382.1"/>
</dbReference>
<evidence type="ECO:0000313" key="1">
    <source>
        <dbReference type="EMBL" id="AKZ58331.1"/>
    </source>
</evidence>
<name>A0A0K2AZJ5_STRA7</name>
<dbReference type="Proteomes" id="UP000061018">
    <property type="component" value="Chromosome"/>
</dbReference>
<accession>A0A0K2AZJ5</accession>
<gene>
    <name evidence="1" type="ORF">SAM23877_5286</name>
</gene>
<evidence type="ECO:0000313" key="2">
    <source>
        <dbReference type="Proteomes" id="UP000061018"/>
    </source>
</evidence>
<proteinExistence type="predicted"/>